<dbReference type="EMBL" id="CAJNOK010024184">
    <property type="protein sequence ID" value="CAF1373354.1"/>
    <property type="molecule type" value="Genomic_DNA"/>
</dbReference>
<dbReference type="PANTHER" id="PTHR11999:SF70">
    <property type="entry name" value="MIP05841P"/>
    <property type="match status" value="1"/>
</dbReference>
<dbReference type="EMBL" id="CAJOBA010045853">
    <property type="protein sequence ID" value="CAF4182267.1"/>
    <property type="molecule type" value="Genomic_DNA"/>
</dbReference>
<protein>
    <submittedName>
        <fullName evidence="2">Uncharacterized protein</fullName>
    </submittedName>
</protein>
<sequence length="238" mass="27290">YKPANSNEAFTIDLDELEKQIQDDHRSNLYPFLIIANVGSVDTAVKRKEDLSKTFCNEYAAYSCHIDDSDVNFAELSLEQTREMRGLRVWLPLKLLGSNTFASCLKEKLDLIQYLHGELEQIPGIVIISKPVLSILTFRHIPIILRHLFEKEQRVIQNANVESQLLAHNTQLLSSINSRGRVLLHSTKLYLNHDDQEAVMVIRIIVLSYLTHRTQVDQCINDIRASCMEMDTQTASHM</sequence>
<dbReference type="Proteomes" id="UP000677228">
    <property type="component" value="Unassembled WGS sequence"/>
</dbReference>
<dbReference type="SUPFAM" id="SSF53383">
    <property type="entry name" value="PLP-dependent transferases"/>
    <property type="match status" value="1"/>
</dbReference>
<comment type="caution">
    <text evidence="2">The sequence shown here is derived from an EMBL/GenBank/DDBJ whole genome shotgun (WGS) entry which is preliminary data.</text>
</comment>
<reference evidence="2" key="1">
    <citation type="submission" date="2021-02" db="EMBL/GenBank/DDBJ databases">
        <authorList>
            <person name="Nowell W R."/>
        </authorList>
    </citation>
    <scope>NUCLEOTIDE SEQUENCE</scope>
</reference>
<keyword evidence="1" id="KW-0210">Decarboxylase</keyword>
<dbReference type="GO" id="GO:0005737">
    <property type="term" value="C:cytoplasm"/>
    <property type="evidence" value="ECO:0007669"/>
    <property type="project" value="TreeGrafter"/>
</dbReference>
<dbReference type="AlphaFoldDB" id="A0A8S2F8P5"/>
<evidence type="ECO:0000313" key="4">
    <source>
        <dbReference type="Proteomes" id="UP000677228"/>
    </source>
</evidence>
<dbReference type="PANTHER" id="PTHR11999">
    <property type="entry name" value="GROUP II PYRIDOXAL-5-PHOSPHATE DECARBOXYLASE"/>
    <property type="match status" value="1"/>
</dbReference>
<evidence type="ECO:0000256" key="1">
    <source>
        <dbReference type="ARBA" id="ARBA00022793"/>
    </source>
</evidence>
<organism evidence="2 4">
    <name type="scientific">Didymodactylos carnosus</name>
    <dbReference type="NCBI Taxonomy" id="1234261"/>
    <lineage>
        <taxon>Eukaryota</taxon>
        <taxon>Metazoa</taxon>
        <taxon>Spiralia</taxon>
        <taxon>Gnathifera</taxon>
        <taxon>Rotifera</taxon>
        <taxon>Eurotatoria</taxon>
        <taxon>Bdelloidea</taxon>
        <taxon>Philodinida</taxon>
        <taxon>Philodinidae</taxon>
        <taxon>Didymodactylos</taxon>
    </lineage>
</organism>
<gene>
    <name evidence="2" type="ORF">OVA965_LOCUS31772</name>
    <name evidence="3" type="ORF">TMI583_LOCUS32612</name>
</gene>
<dbReference type="InterPro" id="IPR010977">
    <property type="entry name" value="Aromatic_deC"/>
</dbReference>
<keyword evidence="1" id="KW-0456">Lyase</keyword>
<dbReference type="Gene3D" id="3.90.1150.170">
    <property type="match status" value="1"/>
</dbReference>
<accession>A0A8S2F8P5</accession>
<proteinExistence type="predicted"/>
<dbReference type="InterPro" id="IPR015424">
    <property type="entry name" value="PyrdxlP-dep_Trfase"/>
</dbReference>
<evidence type="ECO:0000313" key="3">
    <source>
        <dbReference type="EMBL" id="CAF4182267.1"/>
    </source>
</evidence>
<dbReference type="Proteomes" id="UP000682733">
    <property type="component" value="Unassembled WGS sequence"/>
</dbReference>
<feature type="non-terminal residue" evidence="2">
    <location>
        <position position="238"/>
    </location>
</feature>
<name>A0A8S2F8P5_9BILA</name>
<evidence type="ECO:0000313" key="2">
    <source>
        <dbReference type="EMBL" id="CAF1373354.1"/>
    </source>
</evidence>
<dbReference type="GO" id="GO:0016831">
    <property type="term" value="F:carboxy-lyase activity"/>
    <property type="evidence" value="ECO:0007669"/>
    <property type="project" value="UniProtKB-KW"/>
</dbReference>